<feature type="compositionally biased region" description="Low complexity" evidence="1">
    <location>
        <begin position="811"/>
        <end position="855"/>
    </location>
</feature>
<keyword evidence="2" id="KW-0812">Transmembrane</keyword>
<feature type="compositionally biased region" description="Low complexity" evidence="1">
    <location>
        <begin position="493"/>
        <end position="506"/>
    </location>
</feature>
<feature type="compositionally biased region" description="Low complexity" evidence="1">
    <location>
        <begin position="750"/>
        <end position="764"/>
    </location>
</feature>
<organism evidence="3 4">
    <name type="scientific">Edaphochlamys debaryana</name>
    <dbReference type="NCBI Taxonomy" id="47281"/>
    <lineage>
        <taxon>Eukaryota</taxon>
        <taxon>Viridiplantae</taxon>
        <taxon>Chlorophyta</taxon>
        <taxon>core chlorophytes</taxon>
        <taxon>Chlorophyceae</taxon>
        <taxon>CS clade</taxon>
        <taxon>Chlamydomonadales</taxon>
        <taxon>Chlamydomonadales incertae sedis</taxon>
        <taxon>Edaphochlamys</taxon>
    </lineage>
</organism>
<dbReference type="Proteomes" id="UP000612055">
    <property type="component" value="Unassembled WGS sequence"/>
</dbReference>
<feature type="compositionally biased region" description="Low complexity" evidence="1">
    <location>
        <begin position="719"/>
        <end position="733"/>
    </location>
</feature>
<dbReference type="PANTHER" id="PTHR36970">
    <property type="entry name" value="UNNAMED PRODUCT"/>
    <property type="match status" value="1"/>
</dbReference>
<proteinExistence type="predicted"/>
<feature type="transmembrane region" description="Helical" evidence="2">
    <location>
        <begin position="207"/>
        <end position="227"/>
    </location>
</feature>
<reference evidence="3" key="1">
    <citation type="journal article" date="2020" name="bioRxiv">
        <title>Comparative genomics of Chlamydomonas.</title>
        <authorList>
            <person name="Craig R.J."/>
            <person name="Hasan A.R."/>
            <person name="Ness R.W."/>
            <person name="Keightley P.D."/>
        </authorList>
    </citation>
    <scope>NUCLEOTIDE SEQUENCE</scope>
    <source>
        <strain evidence="3">CCAP 11/70</strain>
    </source>
</reference>
<sequence>MGIYFCNRDWDISDGLLVRANLGNDHAPHAVKCAQLISALLTTLKQWLLARTVHESEAERRLLASSAWVRAYATGQGHAMSLELGSSSSFAKRMKHAERTDEQRQLYYTCYQYLSQISVLNETLTAKANYPKAGEGGMSRLAQYLAKSTEALERLRYLREYRTPFMLRYVSFILILLSIILVAPYFAFMCKDSKWEDDRSGSCPAGYVTAIIYVLCTMTLYSVQVALENPFDGEGLDGELFKGISDVYFDLDLEFAEVIARYGKDPNLHRFPSVVVMGNSARLEGGGGVGGVPGPSNYGQSSTQYGAVPYGAVGLELASSPAAAGGGALAPNSGSLATARPPLQHFDTAPARAGHTEGSGRHGIAAASIPTPTSASVPVPVSTAPSVPPPQLGSPANGARPSSNQALWPFTAGGGPLFDINGYRGPGYIRHPPPPAHAPASPGLHAVHSPSHDNLEASPFSIYPPLLDSASAAGSPHAGESFRYVAPTPSAHAPALAGGGPATSLSDARRRSHPGHAGGGLSPVASEDASEAAFGRPSAGPAFNRPSLGIPVSVHVPLHGHGYGISAIHPSASHGNGLSNLASLGVPAAGGSVGARASTVLGGSSAGASPARSVVLVMDPEGGPGAVPLLLPDMPHGDPDSPTAQDAIERDLARGVLGPLTVGAIHSTLASLGLPSTQHGSAQQVSAQHDPSQNGTFDAREWQLAQLLAAASRSATTVGAGASPSRAPSAAGSVAGGGSGGSTPWGGSAGASPALASRGSTRPLAPWPFAAPPHHPQPHPHPHLQQPSHSHHFHTHQAPQPALPSRFSHQVEPSAAVPAAAAPATAPAPSASAQAEAPAAGRGPEAEAEAGALEGVAEEVLDDPAARLRVGSLGDSPGPRPRPTPLHRAMARASGVPTFEEAPSLQRWKGE</sequence>
<keyword evidence="4" id="KW-1185">Reference proteome</keyword>
<feature type="region of interest" description="Disordered" evidence="1">
    <location>
        <begin position="370"/>
        <end position="403"/>
    </location>
</feature>
<feature type="region of interest" description="Disordered" evidence="1">
    <location>
        <begin position="493"/>
        <end position="538"/>
    </location>
</feature>
<name>A0A835XHP2_9CHLO</name>
<dbReference type="PANTHER" id="PTHR36970:SF1">
    <property type="entry name" value="BESTROPHIN HOMOLOG"/>
    <property type="match status" value="1"/>
</dbReference>
<evidence type="ECO:0000256" key="2">
    <source>
        <dbReference type="SAM" id="Phobius"/>
    </source>
</evidence>
<keyword evidence="2" id="KW-1133">Transmembrane helix</keyword>
<comment type="caution">
    <text evidence="3">The sequence shown here is derived from an EMBL/GenBank/DDBJ whole genome shotgun (WGS) entry which is preliminary data.</text>
</comment>
<dbReference type="OrthoDB" id="540698at2759"/>
<feature type="region of interest" description="Disordered" evidence="1">
    <location>
        <begin position="718"/>
        <end position="911"/>
    </location>
</feature>
<gene>
    <name evidence="3" type="ORF">HYH03_017158</name>
</gene>
<feature type="compositionally biased region" description="Pro residues" evidence="1">
    <location>
        <begin position="765"/>
        <end position="775"/>
    </location>
</feature>
<dbReference type="EMBL" id="JAEHOE010000160">
    <property type="protein sequence ID" value="KAG2483991.1"/>
    <property type="molecule type" value="Genomic_DNA"/>
</dbReference>
<feature type="compositionally biased region" description="Low complexity" evidence="1">
    <location>
        <begin position="370"/>
        <end position="385"/>
    </location>
</feature>
<feature type="compositionally biased region" description="Gly residues" evidence="1">
    <location>
        <begin position="734"/>
        <end position="749"/>
    </location>
</feature>
<keyword evidence="2" id="KW-0472">Membrane</keyword>
<accession>A0A835XHP2</accession>
<dbReference type="AlphaFoldDB" id="A0A835XHP2"/>
<protein>
    <submittedName>
        <fullName evidence="3">Uncharacterized protein</fullName>
    </submittedName>
</protein>
<evidence type="ECO:0000313" key="4">
    <source>
        <dbReference type="Proteomes" id="UP000612055"/>
    </source>
</evidence>
<evidence type="ECO:0000256" key="1">
    <source>
        <dbReference type="SAM" id="MobiDB-lite"/>
    </source>
</evidence>
<feature type="transmembrane region" description="Helical" evidence="2">
    <location>
        <begin position="166"/>
        <end position="187"/>
    </location>
</feature>
<feature type="region of interest" description="Disordered" evidence="1">
    <location>
        <begin position="430"/>
        <end position="452"/>
    </location>
</feature>
<evidence type="ECO:0000313" key="3">
    <source>
        <dbReference type="EMBL" id="KAG2483991.1"/>
    </source>
</evidence>
<feature type="region of interest" description="Disordered" evidence="1">
    <location>
        <begin position="675"/>
        <end position="695"/>
    </location>
</feature>